<feature type="compositionally biased region" description="Low complexity" evidence="8">
    <location>
        <begin position="64"/>
        <end position="89"/>
    </location>
</feature>
<keyword evidence="3 6" id="KW-0808">Transferase</keyword>
<keyword evidence="4 5" id="KW-0949">S-adenosyl-L-methionine</keyword>
<organism evidence="10 11">
    <name type="scientific">Triparma laevis f. longispina</name>
    <dbReference type="NCBI Taxonomy" id="1714387"/>
    <lineage>
        <taxon>Eukaryota</taxon>
        <taxon>Sar</taxon>
        <taxon>Stramenopiles</taxon>
        <taxon>Ochrophyta</taxon>
        <taxon>Bolidophyceae</taxon>
        <taxon>Parmales</taxon>
        <taxon>Triparmaceae</taxon>
        <taxon>Triparma</taxon>
    </lineage>
</organism>
<dbReference type="InterPro" id="IPR010675">
    <property type="entry name" value="Bin3_C"/>
</dbReference>
<dbReference type="EMBL" id="BRXW01000016">
    <property type="protein sequence ID" value="GMH99940.1"/>
    <property type="molecule type" value="Genomic_DNA"/>
</dbReference>
<protein>
    <recommendedName>
        <fullName evidence="6">RNA methyltransferase</fullName>
        <ecNumber evidence="6">2.1.1.-</ecNumber>
    </recommendedName>
</protein>
<evidence type="ECO:0000313" key="11">
    <source>
        <dbReference type="Proteomes" id="UP001165122"/>
    </source>
</evidence>
<keyword evidence="7" id="KW-0175">Coiled coil</keyword>
<gene>
    <name evidence="10" type="ORF">TrLO_g784</name>
</gene>
<dbReference type="PANTHER" id="PTHR12315:SF1">
    <property type="entry name" value="RNA 5'-MONOPHOSPHATE METHYLTRANSFERASE"/>
    <property type="match status" value="1"/>
</dbReference>
<dbReference type="Pfam" id="PF06859">
    <property type="entry name" value="Bin3"/>
    <property type="match status" value="1"/>
</dbReference>
<keyword evidence="2 6" id="KW-0489">Methyltransferase</keyword>
<dbReference type="GO" id="GO:0005737">
    <property type="term" value="C:cytoplasm"/>
    <property type="evidence" value="ECO:0007669"/>
    <property type="project" value="TreeGrafter"/>
</dbReference>
<evidence type="ECO:0000256" key="7">
    <source>
        <dbReference type="SAM" id="Coils"/>
    </source>
</evidence>
<dbReference type="EC" id="2.1.1.-" evidence="6"/>
<evidence type="ECO:0000256" key="2">
    <source>
        <dbReference type="ARBA" id="ARBA00022603"/>
    </source>
</evidence>
<evidence type="ECO:0000256" key="5">
    <source>
        <dbReference type="PROSITE-ProRule" id="PRU00848"/>
    </source>
</evidence>
<evidence type="ECO:0000256" key="1">
    <source>
        <dbReference type="ARBA" id="ARBA00008361"/>
    </source>
</evidence>
<dbReference type="SUPFAM" id="SSF53335">
    <property type="entry name" value="S-adenosyl-L-methionine-dependent methyltransferases"/>
    <property type="match status" value="1"/>
</dbReference>
<evidence type="ECO:0000256" key="3">
    <source>
        <dbReference type="ARBA" id="ARBA00022679"/>
    </source>
</evidence>
<dbReference type="AlphaFoldDB" id="A0A9W7C8D5"/>
<feature type="compositionally biased region" description="Low complexity" evidence="8">
    <location>
        <begin position="48"/>
        <end position="57"/>
    </location>
</feature>
<evidence type="ECO:0000256" key="8">
    <source>
        <dbReference type="SAM" id="MobiDB-lite"/>
    </source>
</evidence>
<dbReference type="PROSITE" id="PS51515">
    <property type="entry name" value="BIN3_SAM"/>
    <property type="match status" value="1"/>
</dbReference>
<evidence type="ECO:0000256" key="6">
    <source>
        <dbReference type="RuleBase" id="RU367087"/>
    </source>
</evidence>
<dbReference type="InterPro" id="IPR029063">
    <property type="entry name" value="SAM-dependent_MTases_sf"/>
</dbReference>
<dbReference type="GO" id="GO:0008173">
    <property type="term" value="F:RNA methyltransferase activity"/>
    <property type="evidence" value="ECO:0007669"/>
    <property type="project" value="UniProtKB-UniRule"/>
</dbReference>
<reference evidence="11" key="1">
    <citation type="journal article" date="2023" name="Commun. Biol.">
        <title>Genome analysis of Parmales, the sister group of diatoms, reveals the evolutionary specialization of diatoms from phago-mixotrophs to photoautotrophs.</title>
        <authorList>
            <person name="Ban H."/>
            <person name="Sato S."/>
            <person name="Yoshikawa S."/>
            <person name="Yamada K."/>
            <person name="Nakamura Y."/>
            <person name="Ichinomiya M."/>
            <person name="Sato N."/>
            <person name="Blanc-Mathieu R."/>
            <person name="Endo H."/>
            <person name="Kuwata A."/>
            <person name="Ogata H."/>
        </authorList>
    </citation>
    <scope>NUCLEOTIDE SEQUENCE [LARGE SCALE GENOMIC DNA]</scope>
    <source>
        <strain evidence="11">NIES 3700</strain>
    </source>
</reference>
<proteinExistence type="inferred from homology"/>
<dbReference type="OrthoDB" id="273070at2759"/>
<comment type="caution">
    <text evidence="10">The sequence shown here is derived from an EMBL/GenBank/DDBJ whole genome shotgun (WGS) entry which is preliminary data.</text>
</comment>
<name>A0A9W7C8D5_9STRA</name>
<accession>A0A9W7C8D5</accession>
<evidence type="ECO:0000259" key="9">
    <source>
        <dbReference type="PROSITE" id="PS51515"/>
    </source>
</evidence>
<evidence type="ECO:0000256" key="4">
    <source>
        <dbReference type="ARBA" id="ARBA00022691"/>
    </source>
</evidence>
<dbReference type="GO" id="GO:0032259">
    <property type="term" value="P:methylation"/>
    <property type="evidence" value="ECO:0007669"/>
    <property type="project" value="UniProtKB-KW"/>
</dbReference>
<dbReference type="Proteomes" id="UP001165122">
    <property type="component" value="Unassembled WGS sequence"/>
</dbReference>
<feature type="region of interest" description="Disordered" evidence="8">
    <location>
        <begin position="40"/>
        <end position="89"/>
    </location>
</feature>
<dbReference type="InterPro" id="IPR024160">
    <property type="entry name" value="BIN3_SAM-bd_dom"/>
</dbReference>
<dbReference type="Gene3D" id="3.40.50.150">
    <property type="entry name" value="Vaccinia Virus protein VP39"/>
    <property type="match status" value="1"/>
</dbReference>
<dbReference type="InterPro" id="IPR039772">
    <property type="entry name" value="Bin3-like"/>
</dbReference>
<dbReference type="GO" id="GO:0008171">
    <property type="term" value="F:O-methyltransferase activity"/>
    <property type="evidence" value="ECO:0007669"/>
    <property type="project" value="UniProtKB-UniRule"/>
</dbReference>
<comment type="similarity">
    <text evidence="1 6">Belongs to the methyltransferase superfamily.</text>
</comment>
<feature type="coiled-coil region" evidence="7">
    <location>
        <begin position="197"/>
        <end position="224"/>
    </location>
</feature>
<sequence length="330" mass="37721">MASWFGQGGHLYNIFHLDEFQQAIERQENTAEQDYELHDLRPSLENLPPTTTSTTTPLNDESSSKSSTSSTSSFIHIPSSTSTPSTYLSTSDLDRGHRLGNFWNYPTYNPAEKRMELIPEVFFERIGGSVESKLSYIDLGCNEGELTLSFWSHLLPHTSHPSSALGIDIDPTLINRAQTRSLAGDILRGGEQSIRFVDGDVSDLKFLEEEIDKLESSRVTLISLFSTTMWLHVHLGDSGLKLFLVYVLSRCNFFLVEPQPKKCYTSVNRRLRRMGREEVDMSVIDLDNVEEFVLGTIDECGFKRVKEEENEEETKTHWNRRLILFKRKDL</sequence>
<dbReference type="PANTHER" id="PTHR12315">
    <property type="entry name" value="BICOID-INTERACTING PROTEIN RELATED"/>
    <property type="match status" value="1"/>
</dbReference>
<evidence type="ECO:0000313" key="10">
    <source>
        <dbReference type="EMBL" id="GMH99940.1"/>
    </source>
</evidence>
<feature type="domain" description="Bin3-type SAM" evidence="9">
    <location>
        <begin position="112"/>
        <end position="330"/>
    </location>
</feature>
<keyword evidence="11" id="KW-1185">Reference proteome</keyword>
<dbReference type="GO" id="GO:2000632">
    <property type="term" value="P:negative regulation of pre-miRNA processing"/>
    <property type="evidence" value="ECO:0007669"/>
    <property type="project" value="TreeGrafter"/>
</dbReference>
<dbReference type="CDD" id="cd02440">
    <property type="entry name" value="AdoMet_MTases"/>
    <property type="match status" value="1"/>
</dbReference>